<reference evidence="2" key="1">
    <citation type="submission" date="2019-02" db="EMBL/GenBank/DDBJ databases">
        <title>Draft genome sequence of Sphaerospermopsis reniformis NIES-1949.</title>
        <authorList>
            <person name="Yamaguchi H."/>
            <person name="Suzuki S."/>
            <person name="Kawachi M."/>
        </authorList>
    </citation>
    <scope>NUCLEOTIDE SEQUENCE [LARGE SCALE GENOMIC DNA]</scope>
    <source>
        <strain evidence="2">NIES-1949</strain>
    </source>
</reference>
<dbReference type="RefSeq" id="WP_162501890.1">
    <property type="nucleotide sequence ID" value="NZ_BJCE01000100.1"/>
</dbReference>
<gene>
    <name evidence="1" type="ORF">SR1949_29520</name>
</gene>
<name>A0A479ZYH4_9CYAN</name>
<dbReference type="Proteomes" id="UP000300142">
    <property type="component" value="Unassembled WGS sequence"/>
</dbReference>
<proteinExistence type="predicted"/>
<sequence length="45" mass="4628">MGSEDGKTATAAAQEEFFYPLMFIPPCPRSLPCSGSCPGSACANS</sequence>
<comment type="caution">
    <text evidence="1">The sequence shown here is derived from an EMBL/GenBank/DDBJ whole genome shotgun (WGS) entry which is preliminary data.</text>
</comment>
<dbReference type="EMBL" id="BJCE01000100">
    <property type="protein sequence ID" value="GCL37840.1"/>
    <property type="molecule type" value="Genomic_DNA"/>
</dbReference>
<accession>A0A479ZYH4</accession>
<protein>
    <submittedName>
        <fullName evidence="1">Uncharacterized protein</fullName>
    </submittedName>
</protein>
<dbReference type="AlphaFoldDB" id="A0A479ZYH4"/>
<evidence type="ECO:0000313" key="2">
    <source>
        <dbReference type="Proteomes" id="UP000300142"/>
    </source>
</evidence>
<evidence type="ECO:0000313" key="1">
    <source>
        <dbReference type="EMBL" id="GCL37840.1"/>
    </source>
</evidence>
<keyword evidence="2" id="KW-1185">Reference proteome</keyword>
<organism evidence="1 2">
    <name type="scientific">Sphaerospermopsis reniformis</name>
    <dbReference type="NCBI Taxonomy" id="531300"/>
    <lineage>
        <taxon>Bacteria</taxon>
        <taxon>Bacillati</taxon>
        <taxon>Cyanobacteriota</taxon>
        <taxon>Cyanophyceae</taxon>
        <taxon>Nostocales</taxon>
        <taxon>Aphanizomenonaceae</taxon>
        <taxon>Sphaerospermopsis</taxon>
    </lineage>
</organism>